<dbReference type="Proteomes" id="UP001189624">
    <property type="component" value="Chromosome 2"/>
</dbReference>
<dbReference type="PANTHER" id="PTHR24015:SF1910">
    <property type="entry name" value="PPR REPEAT PROTEIN"/>
    <property type="match status" value="1"/>
</dbReference>
<dbReference type="PANTHER" id="PTHR24015">
    <property type="entry name" value="OS07G0578800 PROTEIN-RELATED"/>
    <property type="match status" value="1"/>
</dbReference>
<dbReference type="Gene3D" id="1.25.40.10">
    <property type="entry name" value="Tetratricopeptide repeat domain"/>
    <property type="match status" value="3"/>
</dbReference>
<keyword evidence="4" id="KW-1185">Reference proteome</keyword>
<dbReference type="InterPro" id="IPR002885">
    <property type="entry name" value="PPR_rpt"/>
</dbReference>
<evidence type="ECO:0000313" key="3">
    <source>
        <dbReference type="EMBL" id="CAJ1930758.1"/>
    </source>
</evidence>
<feature type="repeat" description="PPR" evidence="2">
    <location>
        <begin position="370"/>
        <end position="404"/>
    </location>
</feature>
<accession>A0AA86S180</accession>
<dbReference type="AlphaFoldDB" id="A0AA86S180"/>
<dbReference type="FunFam" id="1.25.40.10:FF:000285">
    <property type="entry name" value="Pentatricopeptide repeat-containing protein, chloroplastic"/>
    <property type="match status" value="1"/>
</dbReference>
<feature type="repeat" description="PPR" evidence="2">
    <location>
        <begin position="98"/>
        <end position="132"/>
    </location>
</feature>
<evidence type="ECO:0000313" key="4">
    <source>
        <dbReference type="Proteomes" id="UP001189624"/>
    </source>
</evidence>
<gene>
    <name evidence="3" type="ORF">AYBTSS11_LOCUS4885</name>
</gene>
<dbReference type="InterPro" id="IPR046960">
    <property type="entry name" value="PPR_At4g14850-like_plant"/>
</dbReference>
<dbReference type="GO" id="GO:0009451">
    <property type="term" value="P:RNA modification"/>
    <property type="evidence" value="ECO:0007669"/>
    <property type="project" value="InterPro"/>
</dbReference>
<dbReference type="PROSITE" id="PS51375">
    <property type="entry name" value="PPR"/>
    <property type="match status" value="2"/>
</dbReference>
<dbReference type="NCBIfam" id="TIGR00756">
    <property type="entry name" value="PPR"/>
    <property type="match status" value="2"/>
</dbReference>
<protein>
    <recommendedName>
        <fullName evidence="5">Pentatricopeptide repeat-containing protein</fullName>
    </recommendedName>
</protein>
<name>A0AA86S180_9FABA</name>
<reference evidence="3" key="1">
    <citation type="submission" date="2023-10" db="EMBL/GenBank/DDBJ databases">
        <authorList>
            <person name="Domelevo Entfellner J.-B."/>
        </authorList>
    </citation>
    <scope>NUCLEOTIDE SEQUENCE</scope>
</reference>
<dbReference type="InterPro" id="IPR011990">
    <property type="entry name" value="TPR-like_helical_dom_sf"/>
</dbReference>
<dbReference type="Pfam" id="PF01535">
    <property type="entry name" value="PPR"/>
    <property type="match status" value="4"/>
</dbReference>
<evidence type="ECO:0000256" key="1">
    <source>
        <dbReference type="ARBA" id="ARBA00022737"/>
    </source>
</evidence>
<dbReference type="EMBL" id="OY731399">
    <property type="protein sequence ID" value="CAJ1930758.1"/>
    <property type="molecule type" value="Genomic_DNA"/>
</dbReference>
<evidence type="ECO:0008006" key="5">
    <source>
        <dbReference type="Google" id="ProtNLM"/>
    </source>
</evidence>
<sequence length="425" mass="48044">MVHITAPAPAPVPTVPTHHLFFDQNLDLKNNNPRTLPSPNHKLELQPPLRYPSHSLAHPLIPQTTNFTKRKEIGKKKRKKATTSDILYLMDALPFPIPIDIYTSMIKECTVSGDPETAIELYTHISKSGVKPPLPFLNRILIMFVSCGLLENARQMFDKMHLRDFNSWATLFVAYYDNADYEAATAVFVNMLGQLGMSQFPPWIWACLLKACACTLNVSLGMQVHGWLLKLGTCDHVLLSSSLINFYGRFTCLEDASAVFNGVSRHNTLTWTAKIVSGCRERHFSEVFGDFREMGTRGVKKDCFTFSSVLKACGKMLNQERCGEQVHSDGIKLGLVWDHYVQCSLIAMYGRCGLLREAKQVFEMSQEERKVDCWNAMLMGYIQNDLYIEAVKFLYHMQAAGVQPRESLLKKLRIACGSITCSNMN</sequence>
<keyword evidence="1" id="KW-0677">Repeat</keyword>
<dbReference type="GO" id="GO:0003723">
    <property type="term" value="F:RNA binding"/>
    <property type="evidence" value="ECO:0007669"/>
    <property type="project" value="InterPro"/>
</dbReference>
<evidence type="ECO:0000256" key="2">
    <source>
        <dbReference type="PROSITE-ProRule" id="PRU00708"/>
    </source>
</evidence>
<proteinExistence type="predicted"/>
<organism evidence="3 4">
    <name type="scientific">Sphenostylis stenocarpa</name>
    <dbReference type="NCBI Taxonomy" id="92480"/>
    <lineage>
        <taxon>Eukaryota</taxon>
        <taxon>Viridiplantae</taxon>
        <taxon>Streptophyta</taxon>
        <taxon>Embryophyta</taxon>
        <taxon>Tracheophyta</taxon>
        <taxon>Spermatophyta</taxon>
        <taxon>Magnoliopsida</taxon>
        <taxon>eudicotyledons</taxon>
        <taxon>Gunneridae</taxon>
        <taxon>Pentapetalae</taxon>
        <taxon>rosids</taxon>
        <taxon>fabids</taxon>
        <taxon>Fabales</taxon>
        <taxon>Fabaceae</taxon>
        <taxon>Papilionoideae</taxon>
        <taxon>50 kb inversion clade</taxon>
        <taxon>NPAAA clade</taxon>
        <taxon>indigoferoid/millettioid clade</taxon>
        <taxon>Phaseoleae</taxon>
        <taxon>Sphenostylis</taxon>
    </lineage>
</organism>
<dbReference type="Gramene" id="rna-AYBTSS11_LOCUS4885">
    <property type="protein sequence ID" value="CAJ1930758.1"/>
    <property type="gene ID" value="gene-AYBTSS11_LOCUS4885"/>
</dbReference>